<comment type="caution">
    <text evidence="1">The sequence shown here is derived from an EMBL/GenBank/DDBJ whole genome shotgun (WGS) entry which is preliminary data.</text>
</comment>
<accession>A0ABU7L2F7</accession>
<dbReference type="EMBL" id="JAUUCC010000219">
    <property type="protein sequence ID" value="MEE2055750.1"/>
    <property type="molecule type" value="Genomic_DNA"/>
</dbReference>
<evidence type="ECO:0000313" key="1">
    <source>
        <dbReference type="EMBL" id="MEE2055750.1"/>
    </source>
</evidence>
<reference evidence="1 2" key="1">
    <citation type="submission" date="2023-07" db="EMBL/GenBank/DDBJ databases">
        <authorList>
            <person name="Girao M."/>
            <person name="Carvalho M.F."/>
        </authorList>
    </citation>
    <scope>NUCLEOTIDE SEQUENCE [LARGE SCALE GENOMIC DNA]</scope>
    <source>
        <strain evidence="1 2">66/93</strain>
    </source>
</reference>
<protein>
    <submittedName>
        <fullName evidence="1">Uncharacterized protein</fullName>
    </submittedName>
</protein>
<evidence type="ECO:0000313" key="2">
    <source>
        <dbReference type="Proteomes" id="UP001348641"/>
    </source>
</evidence>
<name>A0ABU7L2F7_9ACTN</name>
<dbReference type="Proteomes" id="UP001348641">
    <property type="component" value="Unassembled WGS sequence"/>
</dbReference>
<organism evidence="1 2">
    <name type="scientific">Nocardiopsis tropica</name>
    <dbReference type="NCBI Taxonomy" id="109330"/>
    <lineage>
        <taxon>Bacteria</taxon>
        <taxon>Bacillati</taxon>
        <taxon>Actinomycetota</taxon>
        <taxon>Actinomycetes</taxon>
        <taxon>Streptosporangiales</taxon>
        <taxon>Nocardiopsidaceae</taxon>
        <taxon>Nocardiopsis</taxon>
    </lineage>
</organism>
<sequence length="70" mass="7578">MADDIASAARRLEGRRVTVTTVLASEPYPITGCLGHVHEDAYLDLLDVPDRDRSTVRLQLSAIATIATAQ</sequence>
<proteinExistence type="predicted"/>
<gene>
    <name evidence="1" type="ORF">Q8A49_35145</name>
</gene>
<dbReference type="RefSeq" id="WP_330162477.1">
    <property type="nucleotide sequence ID" value="NZ_JAUUCC010000219.1"/>
</dbReference>